<comment type="caution">
    <text evidence="3">The sequence shown here is derived from an EMBL/GenBank/DDBJ whole genome shotgun (WGS) entry which is preliminary data.</text>
</comment>
<feature type="transmembrane region" description="Helical" evidence="1">
    <location>
        <begin position="78"/>
        <end position="101"/>
    </location>
</feature>
<keyword evidence="1" id="KW-1133">Transmembrane helix</keyword>
<accession>A0A9D4AQ51</accession>
<organism evidence="3 4">
    <name type="scientific">Gossypium stocksii</name>
    <dbReference type="NCBI Taxonomy" id="47602"/>
    <lineage>
        <taxon>Eukaryota</taxon>
        <taxon>Viridiplantae</taxon>
        <taxon>Streptophyta</taxon>
        <taxon>Embryophyta</taxon>
        <taxon>Tracheophyta</taxon>
        <taxon>Spermatophyta</taxon>
        <taxon>Magnoliopsida</taxon>
        <taxon>eudicotyledons</taxon>
        <taxon>Gunneridae</taxon>
        <taxon>Pentapetalae</taxon>
        <taxon>rosids</taxon>
        <taxon>malvids</taxon>
        <taxon>Malvales</taxon>
        <taxon>Malvaceae</taxon>
        <taxon>Malvoideae</taxon>
        <taxon>Gossypium</taxon>
    </lineage>
</organism>
<name>A0A9D4AQ51_9ROSI</name>
<keyword evidence="1" id="KW-0472">Membrane</keyword>
<protein>
    <recommendedName>
        <fullName evidence="2">Reverse transcriptase zinc-binding domain-containing protein</fullName>
    </recommendedName>
</protein>
<feature type="domain" description="Reverse transcriptase zinc-binding" evidence="2">
    <location>
        <begin position="40"/>
        <end position="110"/>
    </location>
</feature>
<gene>
    <name evidence="3" type="ORF">J1N35_003277</name>
</gene>
<dbReference type="Pfam" id="PF13966">
    <property type="entry name" value="zf-RVT"/>
    <property type="match status" value="1"/>
</dbReference>
<feature type="transmembrane region" description="Helical" evidence="1">
    <location>
        <begin position="121"/>
        <end position="143"/>
    </location>
</feature>
<reference evidence="3 4" key="1">
    <citation type="journal article" date="2021" name="Plant Biotechnol. J.">
        <title>Multi-omics assisted identification of the key and species-specific regulatory components of drought-tolerant mechanisms in Gossypium stocksii.</title>
        <authorList>
            <person name="Yu D."/>
            <person name="Ke L."/>
            <person name="Zhang D."/>
            <person name="Wu Y."/>
            <person name="Sun Y."/>
            <person name="Mei J."/>
            <person name="Sun J."/>
            <person name="Sun Y."/>
        </authorList>
    </citation>
    <scope>NUCLEOTIDE SEQUENCE [LARGE SCALE GENOMIC DNA]</scope>
    <source>
        <strain evidence="4">cv. E1</strain>
        <tissue evidence="3">Leaf</tissue>
    </source>
</reference>
<keyword evidence="4" id="KW-1185">Reference proteome</keyword>
<evidence type="ECO:0000256" key="1">
    <source>
        <dbReference type="SAM" id="Phobius"/>
    </source>
</evidence>
<evidence type="ECO:0000313" key="4">
    <source>
        <dbReference type="Proteomes" id="UP000828251"/>
    </source>
</evidence>
<dbReference type="Proteomes" id="UP000828251">
    <property type="component" value="Unassembled WGS sequence"/>
</dbReference>
<dbReference type="InterPro" id="IPR026960">
    <property type="entry name" value="RVT-Znf"/>
</dbReference>
<sequence>MGYARVVKREVIETFLSKPTVGQAAGEDIIGWGPSSSGFFTLASVYNLTLKRIQYLPYPNSEIWIVIWKAKLPPKLKFFLWNCGLKALPMKLFLVCRGWGIADQCSFCSLGQKMYPTLTSGLHLCGFLNGILPLDIFNIHFLISIIGRIDFRSMYHLRCGFIIPKSLGILCFALPFGKFRLVNK</sequence>
<dbReference type="AlphaFoldDB" id="A0A9D4AQ51"/>
<dbReference type="EMBL" id="JAIQCV010000001">
    <property type="protein sequence ID" value="KAH1131899.1"/>
    <property type="molecule type" value="Genomic_DNA"/>
</dbReference>
<evidence type="ECO:0000313" key="3">
    <source>
        <dbReference type="EMBL" id="KAH1131899.1"/>
    </source>
</evidence>
<proteinExistence type="predicted"/>
<keyword evidence="1" id="KW-0812">Transmembrane</keyword>
<evidence type="ECO:0000259" key="2">
    <source>
        <dbReference type="Pfam" id="PF13966"/>
    </source>
</evidence>
<feature type="transmembrane region" description="Helical" evidence="1">
    <location>
        <begin position="155"/>
        <end position="176"/>
    </location>
</feature>